<evidence type="ECO:0000313" key="10">
    <source>
        <dbReference type="Proteomes" id="UP000694421"/>
    </source>
</evidence>
<reference evidence="9" key="1">
    <citation type="submission" date="2025-08" db="UniProtKB">
        <authorList>
            <consortium name="Ensembl"/>
        </authorList>
    </citation>
    <scope>IDENTIFICATION</scope>
</reference>
<evidence type="ECO:0000256" key="8">
    <source>
        <dbReference type="ARBA" id="ARBA00064185"/>
    </source>
</evidence>
<keyword evidence="10" id="KW-1185">Reference proteome</keyword>
<dbReference type="PANTHER" id="PTHR31531">
    <property type="entry name" value="E3 UBIQUITIN-PROTEIN LIGASE E3D FAMILY MEMBER"/>
    <property type="match status" value="1"/>
</dbReference>
<dbReference type="GO" id="GO:0030332">
    <property type="term" value="F:cyclin binding"/>
    <property type="evidence" value="ECO:0007669"/>
    <property type="project" value="Ensembl"/>
</dbReference>
<dbReference type="GO" id="GO:0043161">
    <property type="term" value="P:proteasome-mediated ubiquitin-dependent protein catabolic process"/>
    <property type="evidence" value="ECO:0007669"/>
    <property type="project" value="TreeGrafter"/>
</dbReference>
<evidence type="ECO:0000256" key="1">
    <source>
        <dbReference type="ARBA" id="ARBA00000885"/>
    </source>
</evidence>
<dbReference type="GO" id="GO:0000209">
    <property type="term" value="P:protein polyubiquitination"/>
    <property type="evidence" value="ECO:0007669"/>
    <property type="project" value="Ensembl"/>
</dbReference>
<reference evidence="9" key="2">
    <citation type="submission" date="2025-09" db="UniProtKB">
        <authorList>
            <consortium name="Ensembl"/>
        </authorList>
    </citation>
    <scope>IDENTIFICATION</scope>
</reference>
<dbReference type="GO" id="GO:0000151">
    <property type="term" value="C:ubiquitin ligase complex"/>
    <property type="evidence" value="ECO:0007669"/>
    <property type="project" value="Ensembl"/>
</dbReference>
<dbReference type="GO" id="GO:0005829">
    <property type="term" value="C:cytosol"/>
    <property type="evidence" value="ECO:0007669"/>
    <property type="project" value="Ensembl"/>
</dbReference>
<name>A0A8D0DVE2_SALMN</name>
<evidence type="ECO:0000256" key="7">
    <source>
        <dbReference type="ARBA" id="ARBA00053831"/>
    </source>
</evidence>
<dbReference type="AlphaFoldDB" id="A0A8D0DVE2"/>
<dbReference type="Pfam" id="PF09814">
    <property type="entry name" value="HECT_2"/>
    <property type="match status" value="1"/>
</dbReference>
<evidence type="ECO:0000256" key="2">
    <source>
        <dbReference type="ARBA" id="ARBA00012485"/>
    </source>
</evidence>
<dbReference type="GeneTree" id="ENSGT00390000003986"/>
<evidence type="ECO:0000256" key="5">
    <source>
        <dbReference type="ARBA" id="ARBA00032234"/>
    </source>
</evidence>
<sequence length="385" mass="43313">MDAVAVFLEIRQRMQKALLIIRGIKPESCPIDITVMPSWVELTTRQVCKAINFPPEVRIVPSSCRGLQYVPADGLHMRLLAQADLNTKLVSFGHDVLKSNKSYTFYCQSCGNRVINNRRFLRVLSLPSENWTDLVEEWCCHPSPFSDSLLQPQRDDCLLGHNYFLVTSENAATEARSDILCSGACSTLPTSGDSVENPKANSRVICKRCKTLLGDVQPSGVTKYYFTELLVLPSEDRFSEIPRILFIQSVVTQCLVHLSSTRSTFRFIIQGTDGTVYILIWLLNSDTLLVNSWRNSGVFPFLEHDGSSDTRPLEVQKAAKVLYHPCTKNRNKELTDAWESDAGVRPLTFPPKTCLELLLILAQSNASLPSSLQWMNSFQVAFLKM</sequence>
<dbReference type="InterPro" id="IPR019193">
    <property type="entry name" value="UBQ-conj_enz_E2-bd_prot"/>
</dbReference>
<evidence type="ECO:0000313" key="9">
    <source>
        <dbReference type="Ensembl" id="ENSSMRP00000022445.1"/>
    </source>
</evidence>
<dbReference type="GO" id="GO:0008428">
    <property type="term" value="F:ribonuclease inhibitor activity"/>
    <property type="evidence" value="ECO:0007669"/>
    <property type="project" value="Ensembl"/>
</dbReference>
<accession>A0A8D0DVE2</accession>
<dbReference type="GO" id="GO:0051865">
    <property type="term" value="P:protein autoubiquitination"/>
    <property type="evidence" value="ECO:0007669"/>
    <property type="project" value="Ensembl"/>
</dbReference>
<dbReference type="GO" id="GO:0031624">
    <property type="term" value="F:ubiquitin conjugating enzyme binding"/>
    <property type="evidence" value="ECO:0007669"/>
    <property type="project" value="TreeGrafter"/>
</dbReference>
<evidence type="ECO:0000256" key="6">
    <source>
        <dbReference type="ARBA" id="ARBA00032298"/>
    </source>
</evidence>
<dbReference type="Proteomes" id="UP000694421">
    <property type="component" value="Unplaced"/>
</dbReference>
<dbReference type="Ensembl" id="ENSSMRT00000026257.1">
    <property type="protein sequence ID" value="ENSSMRP00000022445.1"/>
    <property type="gene ID" value="ENSSMRG00000017451.1"/>
</dbReference>
<evidence type="ECO:0000256" key="3">
    <source>
        <dbReference type="ARBA" id="ARBA00013646"/>
    </source>
</evidence>
<dbReference type="EC" id="2.3.2.26" evidence="2"/>
<organism evidence="9 10">
    <name type="scientific">Salvator merianae</name>
    <name type="common">Argentine black and white tegu</name>
    <name type="synonym">Tupinambis merianae</name>
    <dbReference type="NCBI Taxonomy" id="96440"/>
    <lineage>
        <taxon>Eukaryota</taxon>
        <taxon>Metazoa</taxon>
        <taxon>Chordata</taxon>
        <taxon>Craniata</taxon>
        <taxon>Vertebrata</taxon>
        <taxon>Euteleostomi</taxon>
        <taxon>Lepidosauria</taxon>
        <taxon>Squamata</taxon>
        <taxon>Bifurcata</taxon>
        <taxon>Unidentata</taxon>
        <taxon>Episquamata</taxon>
        <taxon>Laterata</taxon>
        <taxon>Teiioidea</taxon>
        <taxon>Teiidae</taxon>
        <taxon>Salvator</taxon>
    </lineage>
</organism>
<proteinExistence type="predicted"/>
<dbReference type="GO" id="GO:0005634">
    <property type="term" value="C:nucleus"/>
    <property type="evidence" value="ECO:0007669"/>
    <property type="project" value="TreeGrafter"/>
</dbReference>
<comment type="function">
    <text evidence="7">E3 ubiquitin-protein ligase which accepts ubiquitin from specific E2 ubiquitin-conjugating enzymes, and transfers it to substrates, generally promoting their degradation by the proteasome. Independently of its E3 ubiquitin-protein ligase activity, acts as an inhibitor of CPSF3 endonuclease activity by blocking CPSF3 active site.</text>
</comment>
<dbReference type="GO" id="GO:0006513">
    <property type="term" value="P:protein monoubiquitination"/>
    <property type="evidence" value="ECO:0007669"/>
    <property type="project" value="Ensembl"/>
</dbReference>
<dbReference type="OMA" id="DCFTGDS"/>
<protein>
    <recommendedName>
        <fullName evidence="3">E3 ubiquitin-protein ligase E3D</fullName>
        <ecNumber evidence="2">2.3.2.26</ecNumber>
    </recommendedName>
    <alternativeName>
        <fullName evidence="6">HECT-type E3 ubiquitin transferase E3D</fullName>
    </alternativeName>
    <alternativeName>
        <fullName evidence="5">UbcH10-binding protein with a HECT-like domain</fullName>
    </alternativeName>
    <alternativeName>
        <fullName evidence="4">Ubiquitin-conjugating enzyme E2C-binding protein</fullName>
    </alternativeName>
</protein>
<comment type="catalytic activity">
    <reaction evidence="1">
        <text>S-ubiquitinyl-[E2 ubiquitin-conjugating enzyme]-L-cysteine + [acceptor protein]-L-lysine = [E2 ubiquitin-conjugating enzyme]-L-cysteine + N(6)-ubiquitinyl-[acceptor protein]-L-lysine.</text>
        <dbReference type="EC" id="2.3.2.26"/>
    </reaction>
</comment>
<comment type="subunit">
    <text evidence="8">Interacts with UBE2C/UbcH10 (E2 ubiquitin-conjugating enzyme). In vitro, interacts with cyclin-B.</text>
</comment>
<evidence type="ECO:0000256" key="4">
    <source>
        <dbReference type="ARBA" id="ARBA00029737"/>
    </source>
</evidence>
<dbReference type="GO" id="GO:0061630">
    <property type="term" value="F:ubiquitin protein ligase activity"/>
    <property type="evidence" value="ECO:0007669"/>
    <property type="project" value="UniProtKB-EC"/>
</dbReference>
<dbReference type="PANTHER" id="PTHR31531:SF2">
    <property type="entry name" value="E3 UBIQUITIN-PROTEIN LIGASE E3D"/>
    <property type="match status" value="1"/>
</dbReference>